<keyword evidence="2" id="KW-1185">Reference proteome</keyword>
<dbReference type="InterPro" id="IPR032349">
    <property type="entry name" value="DUF4865"/>
</dbReference>
<evidence type="ECO:0000313" key="1">
    <source>
        <dbReference type="EMBL" id="SER51274.1"/>
    </source>
</evidence>
<protein>
    <recommendedName>
        <fullName evidence="3">DUF4865 domain-containing protein</fullName>
    </recommendedName>
</protein>
<dbReference type="AlphaFoldDB" id="A0A1H9PSS0"/>
<dbReference type="Pfam" id="PF16157">
    <property type="entry name" value="DUF4865"/>
    <property type="match status" value="1"/>
</dbReference>
<evidence type="ECO:0000313" key="2">
    <source>
        <dbReference type="Proteomes" id="UP000198948"/>
    </source>
</evidence>
<organism evidence="1 2">
    <name type="scientific">Isobaculum melis</name>
    <dbReference type="NCBI Taxonomy" id="142588"/>
    <lineage>
        <taxon>Bacteria</taxon>
        <taxon>Bacillati</taxon>
        <taxon>Bacillota</taxon>
        <taxon>Bacilli</taxon>
        <taxon>Lactobacillales</taxon>
        <taxon>Carnobacteriaceae</taxon>
        <taxon>Isobaculum</taxon>
    </lineage>
</organism>
<name>A0A1H9PSS0_9LACT</name>
<evidence type="ECO:0008006" key="3">
    <source>
        <dbReference type="Google" id="ProtNLM"/>
    </source>
</evidence>
<reference evidence="1 2" key="1">
    <citation type="submission" date="2016-10" db="EMBL/GenBank/DDBJ databases">
        <authorList>
            <person name="de Groot N.N."/>
        </authorList>
    </citation>
    <scope>NUCLEOTIDE SEQUENCE [LARGE SCALE GENOMIC DNA]</scope>
    <source>
        <strain evidence="1 2">DSM 13760</strain>
    </source>
</reference>
<sequence>MIGMQYNITLPNDYDMKIIRKRIQHNGAKTDGFPDLLFKAYLLMDYPQRKEYAPLYLWKSNEGMNQFIFNGFYDNILHSFGWQQINIAIPYKVELSNTFTKAKYVLVIEQEMPQVFDMNQLDFPYSDPHCLGRVLVYNPDKWRYVAFYFYQAIPETMEGKGSIYELVHLSM</sequence>
<dbReference type="STRING" id="142588.SAMN04488559_101115"/>
<proteinExistence type="predicted"/>
<dbReference type="OrthoDB" id="2065010at2"/>
<accession>A0A1H9PSS0</accession>
<dbReference type="Proteomes" id="UP000198948">
    <property type="component" value="Unassembled WGS sequence"/>
</dbReference>
<gene>
    <name evidence="1" type="ORF">SAMN04488559_101115</name>
</gene>
<dbReference type="RefSeq" id="WP_092649271.1">
    <property type="nucleotide sequence ID" value="NZ_FOHA01000001.1"/>
</dbReference>
<dbReference type="EMBL" id="FOHA01000001">
    <property type="protein sequence ID" value="SER51274.1"/>
    <property type="molecule type" value="Genomic_DNA"/>
</dbReference>